<dbReference type="GO" id="GO:0051754">
    <property type="term" value="P:meiotic sister chromatid cohesion, centromeric"/>
    <property type="evidence" value="ECO:0000318"/>
    <property type="project" value="GO_Central"/>
</dbReference>
<reference evidence="6" key="2">
    <citation type="submission" date="2025-08" db="UniProtKB">
        <authorList>
            <consortium name="RefSeq"/>
        </authorList>
    </citation>
    <scope>IDENTIFICATION</scope>
    <source>
        <strain evidence="6">S238N-H82</strain>
        <tissue evidence="6">Testes</tissue>
    </source>
</reference>
<gene>
    <name evidence="6" type="primary">LOC118413730</name>
</gene>
<evidence type="ECO:0000256" key="3">
    <source>
        <dbReference type="PROSITE-ProRule" id="PRU00103"/>
    </source>
</evidence>
<dbReference type="InterPro" id="IPR011989">
    <property type="entry name" value="ARM-like"/>
</dbReference>
<dbReference type="OrthoDB" id="340346at2759"/>
<accession>A0A9J7L026</accession>
<dbReference type="GeneID" id="118413730"/>
<dbReference type="SUPFAM" id="SSF48371">
    <property type="entry name" value="ARM repeat"/>
    <property type="match status" value="1"/>
</dbReference>
<reference evidence="5" key="1">
    <citation type="journal article" date="2020" name="Nat. Ecol. Evol.">
        <title>Deeply conserved synteny resolves early events in vertebrate evolution.</title>
        <authorList>
            <person name="Simakov O."/>
            <person name="Marletaz F."/>
            <person name="Yue J.X."/>
            <person name="O'Connell B."/>
            <person name="Jenkins J."/>
            <person name="Brandt A."/>
            <person name="Calef R."/>
            <person name="Tung C.H."/>
            <person name="Huang T.K."/>
            <person name="Schmutz J."/>
            <person name="Satoh N."/>
            <person name="Yu J.K."/>
            <person name="Putnam N.H."/>
            <person name="Green R.E."/>
            <person name="Rokhsar D.S."/>
        </authorList>
    </citation>
    <scope>NUCLEOTIDE SEQUENCE [LARGE SCALE GENOMIC DNA]</scope>
    <source>
        <strain evidence="5">S238N-H82</strain>
    </source>
</reference>
<feature type="repeat" description="HEAT" evidence="3">
    <location>
        <begin position="419"/>
        <end position="457"/>
    </location>
</feature>
<dbReference type="InterPro" id="IPR016024">
    <property type="entry name" value="ARM-type_fold"/>
</dbReference>
<dbReference type="AlphaFoldDB" id="A0A9J7L026"/>
<feature type="repeat" description="HEAT" evidence="3">
    <location>
        <begin position="134"/>
        <end position="172"/>
    </location>
</feature>
<dbReference type="InterPro" id="IPR054573">
    <property type="entry name" value="PP2A/SF3B1-like_HEAT"/>
</dbReference>
<dbReference type="GO" id="GO:0000159">
    <property type="term" value="C:protein phosphatase type 2A complex"/>
    <property type="evidence" value="ECO:0000318"/>
    <property type="project" value="GO_Central"/>
</dbReference>
<keyword evidence="1" id="KW-0677">Repeat</keyword>
<feature type="repeat" description="HEAT" evidence="3">
    <location>
        <begin position="211"/>
        <end position="249"/>
    </location>
</feature>
<feature type="repeat" description="HEAT" evidence="3">
    <location>
        <begin position="575"/>
        <end position="613"/>
    </location>
</feature>
<dbReference type="Pfam" id="PF22646">
    <property type="entry name" value="PPP2R1A-like_HEAT"/>
    <property type="match status" value="1"/>
</dbReference>
<dbReference type="Gene3D" id="1.25.10.10">
    <property type="entry name" value="Leucine-rich Repeat Variant"/>
    <property type="match status" value="1"/>
</dbReference>
<evidence type="ECO:0000313" key="6">
    <source>
        <dbReference type="RefSeq" id="XP_035673155.1"/>
    </source>
</evidence>
<dbReference type="FunFam" id="1.25.10.10:FF:000011">
    <property type="entry name" value="Serine/threonine-protein phosphatase 2A regulatory subunit A alpha isoform"/>
    <property type="match status" value="1"/>
</dbReference>
<dbReference type="GO" id="GO:0019888">
    <property type="term" value="F:protein phosphatase regulator activity"/>
    <property type="evidence" value="ECO:0000318"/>
    <property type="project" value="GO_Central"/>
</dbReference>
<evidence type="ECO:0000259" key="4">
    <source>
        <dbReference type="Pfam" id="PF22646"/>
    </source>
</evidence>
<evidence type="ECO:0000313" key="5">
    <source>
        <dbReference type="Proteomes" id="UP000001554"/>
    </source>
</evidence>
<feature type="repeat" description="HEAT" evidence="3">
    <location>
        <begin position="292"/>
        <end position="330"/>
    </location>
</feature>
<sequence length="644" mass="71621">MRSTSEGGRAYEDRFLGMIQLLLSFTTSTLYKQILDTVRREKSFKMAASDSDDSLYPIAVLIDELRNEDVQLRLNSIKKLSTIALALGVERTRSELIPFLTDTIYDEDEVLLALAEQLGNFTPLVGGQEHVHCLLPPLESLATVEETVVRDKAVESLRKIAGDHSSADLEAHFVPLVKRLAQGDWFTSRTSACGLFSVPYPRVSSTVKAELRTNFRNLCGDDTPMVRRAAAGKMGEFAKVLELEYLKSDLIPLWTNLASDEQVQNDSVRLLAVEACVSIASILPPEDLETLVMPTLKNAAEDKSWRVRYMVADKFTELQMAVGPEITKKELVPAFQGLLKDCEAEVRAAAANKVKEFCENLPEDIREATIMTSILPCVKWSFSLQDLVSDANQHVKSALASVIMGLSPILGKDNTVEHLLPLFLLMLKDECAEVRLNIISNLDCVNQVIGIHQLSQSLLPAIVELAEDTKWRVRLAIIEYMPLLAGQLGVEFFDEKLNSLCMSWLVDHVYAIREAATNNLKKLVEKFGAEWAQSTILPKVVGMAQDPNYLHRMTTLFCINVLADVCGNETTMKVLLPVVVKLAADAVPNVRFNVAKTIQKIGSQFDATTINNQCKPCLEKLQSDQDYDVKYYAQEAMSVLCDAA</sequence>
<dbReference type="GO" id="GO:0005829">
    <property type="term" value="C:cytosol"/>
    <property type="evidence" value="ECO:0000318"/>
    <property type="project" value="GO_Central"/>
</dbReference>
<feature type="repeat" description="HEAT" evidence="3">
    <location>
        <begin position="536"/>
        <end position="573"/>
    </location>
</feature>
<dbReference type="KEGG" id="bfo:118413730"/>
<dbReference type="PROSITE" id="PS50077">
    <property type="entry name" value="HEAT_REPEAT"/>
    <property type="match status" value="10"/>
</dbReference>
<feature type="repeat" description="HEAT" evidence="3">
    <location>
        <begin position="458"/>
        <end position="496"/>
    </location>
</feature>
<dbReference type="GO" id="GO:0005634">
    <property type="term" value="C:nucleus"/>
    <property type="evidence" value="ECO:0000318"/>
    <property type="project" value="GO_Central"/>
</dbReference>
<comment type="similarity">
    <text evidence="2">Belongs to the phosphatase 2A regulatory subunit A family.</text>
</comment>
<dbReference type="InterPro" id="IPR000357">
    <property type="entry name" value="HEAT"/>
</dbReference>
<dbReference type="PANTHER" id="PTHR10648">
    <property type="entry name" value="SERINE/THREONINE-PROTEIN PHOSPHATASE PP2A 65 KDA REGULATORY SUBUNIT"/>
    <property type="match status" value="1"/>
</dbReference>
<organism evidence="5 6">
    <name type="scientific">Branchiostoma floridae</name>
    <name type="common">Florida lancelet</name>
    <name type="synonym">Amphioxus</name>
    <dbReference type="NCBI Taxonomy" id="7739"/>
    <lineage>
        <taxon>Eukaryota</taxon>
        <taxon>Metazoa</taxon>
        <taxon>Chordata</taxon>
        <taxon>Cephalochordata</taxon>
        <taxon>Leptocardii</taxon>
        <taxon>Amphioxiformes</taxon>
        <taxon>Branchiostomatidae</taxon>
        <taxon>Branchiostoma</taxon>
    </lineage>
</organism>
<feature type="domain" description="Phosphatase PP2A regulatory subunit A/Splicing factor 3B subunit 1-like HEAT repeat" evidence="4">
    <location>
        <begin position="324"/>
        <end position="411"/>
    </location>
</feature>
<protein>
    <submittedName>
        <fullName evidence="6">Serine/threonine-protein phosphatase 2A 65 kDa regulatory subunit A alpha isoform-like isoform X1</fullName>
    </submittedName>
</protein>
<feature type="repeat" description="HEAT" evidence="3">
    <location>
        <begin position="57"/>
        <end position="95"/>
    </location>
</feature>
<dbReference type="InterPro" id="IPR051023">
    <property type="entry name" value="PP2A_Regulatory_Subunit_A"/>
</dbReference>
<dbReference type="Proteomes" id="UP000001554">
    <property type="component" value="Chromosome 1"/>
</dbReference>
<evidence type="ECO:0000256" key="2">
    <source>
        <dbReference type="ARBA" id="ARBA00038332"/>
    </source>
</evidence>
<dbReference type="OMA" id="NTLCMTW"/>
<dbReference type="Pfam" id="PF02985">
    <property type="entry name" value="HEAT"/>
    <property type="match status" value="1"/>
</dbReference>
<evidence type="ECO:0000256" key="1">
    <source>
        <dbReference type="ARBA" id="ARBA00022737"/>
    </source>
</evidence>
<dbReference type="GO" id="GO:0051225">
    <property type="term" value="P:spindle assembly"/>
    <property type="evidence" value="ECO:0000318"/>
    <property type="project" value="GO_Central"/>
</dbReference>
<dbReference type="GO" id="GO:0005737">
    <property type="term" value="C:cytoplasm"/>
    <property type="evidence" value="ECO:0000318"/>
    <property type="project" value="GO_Central"/>
</dbReference>
<dbReference type="RefSeq" id="XP_035673155.1">
    <property type="nucleotide sequence ID" value="XM_035817262.1"/>
</dbReference>
<dbReference type="PANTHER" id="PTHR10648:SF4">
    <property type="entry name" value="PROTEIN PHOSPHATASE 2 (FORMERLY 2A), REGULATORY SUBUNIT A, BETA ISOFORM-RELATED"/>
    <property type="match status" value="1"/>
</dbReference>
<dbReference type="InterPro" id="IPR021133">
    <property type="entry name" value="HEAT_type_2"/>
</dbReference>
<name>A0A9J7L026_BRAFL</name>
<feature type="repeat" description="HEAT" evidence="3">
    <location>
        <begin position="250"/>
        <end position="291"/>
    </location>
</feature>
<keyword evidence="5" id="KW-1185">Reference proteome</keyword>
<proteinExistence type="inferred from homology"/>
<feature type="repeat" description="HEAT" evidence="3">
    <location>
        <begin position="331"/>
        <end position="369"/>
    </location>
</feature>